<name>A0ABU1I520_9MICO</name>
<gene>
    <name evidence="2" type="ORF">QE367_003029</name>
</gene>
<reference evidence="2 3" key="1">
    <citation type="submission" date="2023-08" db="EMBL/GenBank/DDBJ databases">
        <title>Functional and genomic diversity of the sorghum phyllosphere microbiome.</title>
        <authorList>
            <person name="Shade A."/>
        </authorList>
    </citation>
    <scope>NUCLEOTIDE SEQUENCE [LARGE SCALE GENOMIC DNA]</scope>
    <source>
        <strain evidence="2 3">SORGH_AS_0919</strain>
    </source>
</reference>
<feature type="region of interest" description="Disordered" evidence="1">
    <location>
        <begin position="1"/>
        <end position="26"/>
    </location>
</feature>
<proteinExistence type="predicted"/>
<feature type="compositionally biased region" description="Basic and acidic residues" evidence="1">
    <location>
        <begin position="76"/>
        <end position="92"/>
    </location>
</feature>
<dbReference type="EMBL" id="JAVIZA010000001">
    <property type="protein sequence ID" value="MDR6168825.1"/>
    <property type="molecule type" value="Genomic_DNA"/>
</dbReference>
<organism evidence="2 3">
    <name type="scientific">Microbacterium paludicola</name>
    <dbReference type="NCBI Taxonomy" id="300019"/>
    <lineage>
        <taxon>Bacteria</taxon>
        <taxon>Bacillati</taxon>
        <taxon>Actinomycetota</taxon>
        <taxon>Actinomycetes</taxon>
        <taxon>Micrococcales</taxon>
        <taxon>Microbacteriaceae</taxon>
        <taxon>Microbacterium</taxon>
    </lineage>
</organism>
<evidence type="ECO:0000256" key="1">
    <source>
        <dbReference type="SAM" id="MobiDB-lite"/>
    </source>
</evidence>
<sequence length="123" mass="13184">MLAAAGKVDAHRDGEELPESLGQLDRRGGAEEIALSWARPQVHARADREIIGNRPHRECAVGVALPFDGGAAARAPRSDDDRLGHHEARQQPDAELPQEVAPGEVEDVALRAAPDGREQVGHL</sequence>
<accession>A0ABU1I520</accession>
<keyword evidence="3" id="KW-1185">Reference proteome</keyword>
<comment type="caution">
    <text evidence="2">The sequence shown here is derived from an EMBL/GenBank/DDBJ whole genome shotgun (WGS) entry which is preliminary data.</text>
</comment>
<protein>
    <submittedName>
        <fullName evidence="2">Uncharacterized protein</fullName>
    </submittedName>
</protein>
<dbReference type="Proteomes" id="UP001260188">
    <property type="component" value="Unassembled WGS sequence"/>
</dbReference>
<dbReference type="RefSeq" id="WP_309668160.1">
    <property type="nucleotide sequence ID" value="NZ_JAVIZA010000001.1"/>
</dbReference>
<evidence type="ECO:0000313" key="2">
    <source>
        <dbReference type="EMBL" id="MDR6168825.1"/>
    </source>
</evidence>
<evidence type="ECO:0000313" key="3">
    <source>
        <dbReference type="Proteomes" id="UP001260188"/>
    </source>
</evidence>
<feature type="region of interest" description="Disordered" evidence="1">
    <location>
        <begin position="68"/>
        <end position="102"/>
    </location>
</feature>